<dbReference type="EMBL" id="CACVKT020003708">
    <property type="protein sequence ID" value="CAC5385428.1"/>
    <property type="molecule type" value="Genomic_DNA"/>
</dbReference>
<accession>A0A6J8BN73</accession>
<dbReference type="OrthoDB" id="6077660at2759"/>
<keyword evidence="2" id="KW-1185">Reference proteome</keyword>
<reference evidence="1 2" key="1">
    <citation type="submission" date="2020-06" db="EMBL/GenBank/DDBJ databases">
        <authorList>
            <person name="Li R."/>
            <person name="Bekaert M."/>
        </authorList>
    </citation>
    <scope>NUCLEOTIDE SEQUENCE [LARGE SCALE GENOMIC DNA]</scope>
    <source>
        <strain evidence="2">wild</strain>
    </source>
</reference>
<dbReference type="Proteomes" id="UP000507470">
    <property type="component" value="Unassembled WGS sequence"/>
</dbReference>
<proteinExistence type="predicted"/>
<protein>
    <submittedName>
        <fullName evidence="1">Uncharacterized protein</fullName>
    </submittedName>
</protein>
<dbReference type="AlphaFoldDB" id="A0A6J8BN73"/>
<name>A0A6J8BN73_MYTCO</name>
<evidence type="ECO:0000313" key="1">
    <source>
        <dbReference type="EMBL" id="CAC5385428.1"/>
    </source>
</evidence>
<gene>
    <name evidence="1" type="ORF">MCOR_20974</name>
</gene>
<sequence length="205" mass="24058">MSTLFTYLLVFVLIKIVSCGVYFPIFVAFAGNGKSVYDAWRTPSMWNEIPAFYPHIGRRFHLRSRFIDNWGKVELVKLELFKSNKRVMWMTFNGKNTNNMNWFDKNNLVDSSFDDLAPCSTFNYFSIAGDLRKDWLDRRFLINKSYAGCAKDYGWFVIADTYRHCSWEKKGPAPVFIYTWNRSSRNYNKDADTADTMVISVLMDI</sequence>
<organism evidence="1 2">
    <name type="scientific">Mytilus coruscus</name>
    <name type="common">Sea mussel</name>
    <dbReference type="NCBI Taxonomy" id="42192"/>
    <lineage>
        <taxon>Eukaryota</taxon>
        <taxon>Metazoa</taxon>
        <taxon>Spiralia</taxon>
        <taxon>Lophotrochozoa</taxon>
        <taxon>Mollusca</taxon>
        <taxon>Bivalvia</taxon>
        <taxon>Autobranchia</taxon>
        <taxon>Pteriomorphia</taxon>
        <taxon>Mytilida</taxon>
        <taxon>Mytiloidea</taxon>
        <taxon>Mytilidae</taxon>
        <taxon>Mytilinae</taxon>
        <taxon>Mytilus</taxon>
    </lineage>
</organism>
<evidence type="ECO:0000313" key="2">
    <source>
        <dbReference type="Proteomes" id="UP000507470"/>
    </source>
</evidence>